<name>A0A806XG78_9ENTR</name>
<dbReference type="RefSeq" id="WP_062741700.1">
    <property type="nucleotide sequence ID" value="NZ_CP012871.1"/>
</dbReference>
<feature type="transmembrane region" description="Helical" evidence="1">
    <location>
        <begin position="138"/>
        <end position="154"/>
    </location>
</feature>
<dbReference type="InterPro" id="IPR019690">
    <property type="entry name" value="DUF2569"/>
</dbReference>
<dbReference type="Proteomes" id="UP000069162">
    <property type="component" value="Chromosome"/>
</dbReference>
<protein>
    <recommendedName>
        <fullName evidence="4">DUF2569 domain-containing protein</fullName>
    </recommendedName>
</protein>
<reference evidence="3" key="1">
    <citation type="submission" date="2015-10" db="EMBL/GenBank/DDBJ databases">
        <title>Complete Genome Sequencing of Klebsiella sp. strain G5.</title>
        <authorList>
            <person name="Chan K.-G."/>
            <person name="Chen J.-W."/>
        </authorList>
    </citation>
    <scope>NUCLEOTIDE SEQUENCE [LARGE SCALE GENOMIC DNA]</scope>
    <source>
        <strain evidence="3">G5</strain>
    </source>
</reference>
<sequence length="164" mass="18612">MQCINCRQQEANKESGLCDSCETLDKQKINGLLYLPAAGLIINILCIPYGFYAFIGAIINFLRQTGIISWYAIGGVVVMLIDAAMTLTASWYFFRRKKGIRKVLVAYYLLGVAYMLYFVVVPAWLYGAYIDGNDIRNALFPVIGAAVWIPYFLYSRRINTVFCR</sequence>
<organism evidence="2 3">
    <name type="scientific">[Enterobacter] lignolyticus</name>
    <dbReference type="NCBI Taxonomy" id="1334193"/>
    <lineage>
        <taxon>Bacteria</taxon>
        <taxon>Pseudomonadati</taxon>
        <taxon>Pseudomonadota</taxon>
        <taxon>Gammaproteobacteria</taxon>
        <taxon>Enterobacterales</taxon>
        <taxon>Enterobacteriaceae</taxon>
        <taxon>Pluralibacter</taxon>
    </lineage>
</organism>
<dbReference type="OrthoDB" id="9155572at2"/>
<accession>A0A806XG78</accession>
<evidence type="ECO:0000256" key="1">
    <source>
        <dbReference type="SAM" id="Phobius"/>
    </source>
</evidence>
<evidence type="ECO:0000313" key="3">
    <source>
        <dbReference type="Proteomes" id="UP000069162"/>
    </source>
</evidence>
<dbReference type="KEGG" id="kle:AO703_15815"/>
<keyword evidence="1" id="KW-0472">Membrane</keyword>
<feature type="transmembrane region" description="Helical" evidence="1">
    <location>
        <begin position="106"/>
        <end position="126"/>
    </location>
</feature>
<feature type="transmembrane region" description="Helical" evidence="1">
    <location>
        <begin position="68"/>
        <end position="94"/>
    </location>
</feature>
<evidence type="ECO:0000313" key="2">
    <source>
        <dbReference type="EMBL" id="ALR77701.1"/>
    </source>
</evidence>
<keyword evidence="1" id="KW-1133">Transmembrane helix</keyword>
<dbReference type="Pfam" id="PF10754">
    <property type="entry name" value="DUF2569"/>
    <property type="match status" value="1"/>
</dbReference>
<dbReference type="EMBL" id="CP012871">
    <property type="protein sequence ID" value="ALR77701.1"/>
    <property type="molecule type" value="Genomic_DNA"/>
</dbReference>
<gene>
    <name evidence="2" type="ORF">AO703_15815</name>
</gene>
<proteinExistence type="predicted"/>
<feature type="transmembrane region" description="Helical" evidence="1">
    <location>
        <begin position="32"/>
        <end position="62"/>
    </location>
</feature>
<keyword evidence="1" id="KW-0812">Transmembrane</keyword>
<dbReference type="AlphaFoldDB" id="A0A806XG78"/>
<evidence type="ECO:0008006" key="4">
    <source>
        <dbReference type="Google" id="ProtNLM"/>
    </source>
</evidence>